<dbReference type="VEuPathDB" id="FungiDB:ASPCADRAFT_210768"/>
<dbReference type="AlphaFoldDB" id="A0A1R3RBG2"/>
<dbReference type="EMBL" id="KV907509">
    <property type="protein sequence ID" value="OOF91824.1"/>
    <property type="molecule type" value="Genomic_DNA"/>
</dbReference>
<protein>
    <submittedName>
        <fullName evidence="1">Uncharacterized protein</fullName>
    </submittedName>
</protein>
<accession>A0A1R3RBG2</accession>
<keyword evidence="2" id="KW-1185">Reference proteome</keyword>
<sequence length="64" mass="7258">MSDFIPHSNTRVQGTSPGKQYDVIVMTKHDHLGSEFWTRAIPKQSGVEIENTEIKSLDGMERQV</sequence>
<proteinExistence type="predicted"/>
<organism evidence="1 2">
    <name type="scientific">Aspergillus carbonarius (strain ITEM 5010)</name>
    <dbReference type="NCBI Taxonomy" id="602072"/>
    <lineage>
        <taxon>Eukaryota</taxon>
        <taxon>Fungi</taxon>
        <taxon>Dikarya</taxon>
        <taxon>Ascomycota</taxon>
        <taxon>Pezizomycotina</taxon>
        <taxon>Eurotiomycetes</taxon>
        <taxon>Eurotiomycetidae</taxon>
        <taxon>Eurotiales</taxon>
        <taxon>Aspergillaceae</taxon>
        <taxon>Aspergillus</taxon>
        <taxon>Aspergillus subgen. Circumdati</taxon>
    </lineage>
</organism>
<gene>
    <name evidence="1" type="ORF">ASPCADRAFT_210768</name>
</gene>
<name>A0A1R3RBG2_ASPC5</name>
<evidence type="ECO:0000313" key="2">
    <source>
        <dbReference type="Proteomes" id="UP000188318"/>
    </source>
</evidence>
<reference evidence="2" key="1">
    <citation type="journal article" date="2017" name="Genome Biol.">
        <title>Comparative genomics reveals high biological diversity and specific adaptations in the industrially and medically important fungal genus Aspergillus.</title>
        <authorList>
            <person name="de Vries R.P."/>
            <person name="Riley R."/>
            <person name="Wiebenga A."/>
            <person name="Aguilar-Osorio G."/>
            <person name="Amillis S."/>
            <person name="Uchima C.A."/>
            <person name="Anderluh G."/>
            <person name="Asadollahi M."/>
            <person name="Askin M."/>
            <person name="Barry K."/>
            <person name="Battaglia E."/>
            <person name="Bayram O."/>
            <person name="Benocci T."/>
            <person name="Braus-Stromeyer S.A."/>
            <person name="Caldana C."/>
            <person name="Canovas D."/>
            <person name="Cerqueira G.C."/>
            <person name="Chen F."/>
            <person name="Chen W."/>
            <person name="Choi C."/>
            <person name="Clum A."/>
            <person name="Dos Santos R.A."/>
            <person name="Damasio A.R."/>
            <person name="Diallinas G."/>
            <person name="Emri T."/>
            <person name="Fekete E."/>
            <person name="Flipphi M."/>
            <person name="Freyberg S."/>
            <person name="Gallo A."/>
            <person name="Gournas C."/>
            <person name="Habgood R."/>
            <person name="Hainaut M."/>
            <person name="Harispe M.L."/>
            <person name="Henrissat B."/>
            <person name="Hilden K.S."/>
            <person name="Hope R."/>
            <person name="Hossain A."/>
            <person name="Karabika E."/>
            <person name="Karaffa L."/>
            <person name="Karanyi Z."/>
            <person name="Krasevec N."/>
            <person name="Kuo A."/>
            <person name="Kusch H."/>
            <person name="LaButti K."/>
            <person name="Lagendijk E.L."/>
            <person name="Lapidus A."/>
            <person name="Levasseur A."/>
            <person name="Lindquist E."/>
            <person name="Lipzen A."/>
            <person name="Logrieco A.F."/>
            <person name="MacCabe A."/>
            <person name="Maekelae M.R."/>
            <person name="Malavazi I."/>
            <person name="Melin P."/>
            <person name="Meyer V."/>
            <person name="Mielnichuk N."/>
            <person name="Miskei M."/>
            <person name="Molnar A.P."/>
            <person name="Mule G."/>
            <person name="Ngan C.Y."/>
            <person name="Orejas M."/>
            <person name="Orosz E."/>
            <person name="Ouedraogo J.P."/>
            <person name="Overkamp K.M."/>
            <person name="Park H.-S."/>
            <person name="Perrone G."/>
            <person name="Piumi F."/>
            <person name="Punt P.J."/>
            <person name="Ram A.F."/>
            <person name="Ramon A."/>
            <person name="Rauscher S."/>
            <person name="Record E."/>
            <person name="Riano-Pachon D.M."/>
            <person name="Robert V."/>
            <person name="Roehrig J."/>
            <person name="Ruller R."/>
            <person name="Salamov A."/>
            <person name="Salih N.S."/>
            <person name="Samson R.A."/>
            <person name="Sandor E."/>
            <person name="Sanguinetti M."/>
            <person name="Schuetze T."/>
            <person name="Sepcic K."/>
            <person name="Shelest E."/>
            <person name="Sherlock G."/>
            <person name="Sophianopoulou V."/>
            <person name="Squina F.M."/>
            <person name="Sun H."/>
            <person name="Susca A."/>
            <person name="Todd R.B."/>
            <person name="Tsang A."/>
            <person name="Unkles S.E."/>
            <person name="van de Wiele N."/>
            <person name="van Rossen-Uffink D."/>
            <person name="Oliveira J.V."/>
            <person name="Vesth T.C."/>
            <person name="Visser J."/>
            <person name="Yu J.-H."/>
            <person name="Zhou M."/>
            <person name="Andersen M.R."/>
            <person name="Archer D.B."/>
            <person name="Baker S.E."/>
            <person name="Benoit I."/>
            <person name="Brakhage A.A."/>
            <person name="Braus G.H."/>
            <person name="Fischer R."/>
            <person name="Frisvad J.C."/>
            <person name="Goldman G.H."/>
            <person name="Houbraken J."/>
            <person name="Oakley B."/>
            <person name="Pocsi I."/>
            <person name="Scazzocchio C."/>
            <person name="Seiboth B."/>
            <person name="vanKuyk P.A."/>
            <person name="Wortman J."/>
            <person name="Dyer P.S."/>
            <person name="Grigoriev I.V."/>
        </authorList>
    </citation>
    <scope>NUCLEOTIDE SEQUENCE [LARGE SCALE GENOMIC DNA]</scope>
    <source>
        <strain evidence="2">ITEM 5010</strain>
    </source>
</reference>
<dbReference type="Proteomes" id="UP000188318">
    <property type="component" value="Unassembled WGS sequence"/>
</dbReference>
<evidence type="ECO:0000313" key="1">
    <source>
        <dbReference type="EMBL" id="OOF91824.1"/>
    </source>
</evidence>